<evidence type="ECO:0000259" key="10">
    <source>
        <dbReference type="Pfam" id="PF02492"/>
    </source>
</evidence>
<dbReference type="NCBIfam" id="TIGR00073">
    <property type="entry name" value="hypB"/>
    <property type="match status" value="1"/>
</dbReference>
<dbReference type="CDD" id="cd05390">
    <property type="entry name" value="HypB"/>
    <property type="match status" value="1"/>
</dbReference>
<name>A0AAP6S2D3_9GAMM</name>
<accession>A0AAP6S2D3</accession>
<dbReference type="EMBL" id="QESZ01000009">
    <property type="protein sequence ID" value="PWD74342.1"/>
    <property type="molecule type" value="Genomic_DNA"/>
</dbReference>
<evidence type="ECO:0000313" key="14">
    <source>
        <dbReference type="Proteomes" id="UP000266633"/>
    </source>
</evidence>
<evidence type="ECO:0000256" key="7">
    <source>
        <dbReference type="ARBA" id="ARBA00023134"/>
    </source>
</evidence>
<keyword evidence="2" id="KW-0533">Nickel</keyword>
<dbReference type="Gene3D" id="3.40.50.300">
    <property type="entry name" value="P-loop containing nucleotide triphosphate hydrolases"/>
    <property type="match status" value="1"/>
</dbReference>
<comment type="caution">
    <text evidence="11">The sequence shown here is derived from an EMBL/GenBank/DDBJ whole genome shotgun (WGS) entry which is preliminary data.</text>
</comment>
<reference evidence="11 13" key="1">
    <citation type="submission" date="2018-05" db="EMBL/GenBank/DDBJ databases">
        <title>Genomic diversity of pathogens causing Blackleg of Potato in Pakistan.</title>
        <authorList>
            <person name="Sarfraz S."/>
            <person name="Riaz K."/>
            <person name="Oulghazi S."/>
            <person name="Cigna J."/>
            <person name="Sahi S.T."/>
            <person name="Khan S.H."/>
            <person name="Hameed A."/>
            <person name="Faure D."/>
        </authorList>
    </citation>
    <scope>NUCLEOTIDE SEQUENCE [LARGE SCALE GENOMIC DNA]</scope>
    <source>
        <strain evidence="11 13">SS70</strain>
    </source>
</reference>
<feature type="region of interest" description="Disordered" evidence="9">
    <location>
        <begin position="72"/>
        <end position="115"/>
    </location>
</feature>
<dbReference type="InterPro" id="IPR027417">
    <property type="entry name" value="P-loop_NTPase"/>
</dbReference>
<dbReference type="PANTHER" id="PTHR30134:SF2">
    <property type="entry name" value="HYDROGENASE MATURATION FACTOR HYPB"/>
    <property type="match status" value="1"/>
</dbReference>
<dbReference type="Pfam" id="PF02492">
    <property type="entry name" value="cobW"/>
    <property type="match status" value="1"/>
</dbReference>
<dbReference type="RefSeq" id="WP_024109012.1">
    <property type="nucleotide sequence ID" value="NZ_CP031560.1"/>
</dbReference>
<dbReference type="GO" id="GO:0003924">
    <property type="term" value="F:GTPase activity"/>
    <property type="evidence" value="ECO:0007669"/>
    <property type="project" value="InterPro"/>
</dbReference>
<evidence type="ECO:0000256" key="4">
    <source>
        <dbReference type="ARBA" id="ARBA00022741"/>
    </source>
</evidence>
<keyword evidence="5" id="KW-0378">Hydrolase</keyword>
<dbReference type="NCBIfam" id="NF007775">
    <property type="entry name" value="PRK10463.1"/>
    <property type="match status" value="1"/>
</dbReference>
<reference evidence="12 14" key="2">
    <citation type="submission" date="2018-09" db="EMBL/GenBank/DDBJ databases">
        <title>Phylogenetic diversity of Pectobacterium and Dickeya strains causing blackleg disease of potato in Morocco.</title>
        <authorList>
            <person name="Oulghazi S."/>
            <person name="Moumni M."/>
            <person name="Faure D."/>
        </authorList>
    </citation>
    <scope>NUCLEOTIDE SEQUENCE [LARGE SCALE GENOMIC DNA]</scope>
    <source>
        <strain evidence="12 14">S4.16.03.LID</strain>
    </source>
</reference>
<organism evidence="11 13">
    <name type="scientific">Dickeya dianthicola</name>
    <dbReference type="NCBI Taxonomy" id="204039"/>
    <lineage>
        <taxon>Bacteria</taxon>
        <taxon>Pseudomonadati</taxon>
        <taxon>Pseudomonadota</taxon>
        <taxon>Gammaproteobacteria</taxon>
        <taxon>Enterobacterales</taxon>
        <taxon>Pectobacteriaceae</taxon>
        <taxon>Dickeya</taxon>
    </lineage>
</organism>
<dbReference type="Proteomes" id="UP000245055">
    <property type="component" value="Unassembled WGS sequence"/>
</dbReference>
<keyword evidence="14" id="KW-1185">Reference proteome</keyword>
<proteinExistence type="inferred from homology"/>
<evidence type="ECO:0000256" key="6">
    <source>
        <dbReference type="ARBA" id="ARBA00022833"/>
    </source>
</evidence>
<evidence type="ECO:0000256" key="9">
    <source>
        <dbReference type="SAM" id="MobiDB-lite"/>
    </source>
</evidence>
<dbReference type="GO" id="GO:0005525">
    <property type="term" value="F:GTP binding"/>
    <property type="evidence" value="ECO:0007669"/>
    <property type="project" value="UniProtKB-KW"/>
</dbReference>
<feature type="compositionally biased region" description="Basic and acidic residues" evidence="9">
    <location>
        <begin position="31"/>
        <end position="47"/>
    </location>
</feature>
<dbReference type="PANTHER" id="PTHR30134">
    <property type="entry name" value="HYDROGENASE PROTEIN ASSEMBLY PROTEIN, NICKEL CHAPERONE"/>
    <property type="match status" value="1"/>
</dbReference>
<evidence type="ECO:0000256" key="1">
    <source>
        <dbReference type="ARBA" id="ARBA00006211"/>
    </source>
</evidence>
<dbReference type="GO" id="GO:0008270">
    <property type="term" value="F:zinc ion binding"/>
    <property type="evidence" value="ECO:0007669"/>
    <property type="project" value="TreeGrafter"/>
</dbReference>
<evidence type="ECO:0000256" key="5">
    <source>
        <dbReference type="ARBA" id="ARBA00022801"/>
    </source>
</evidence>
<comment type="similarity">
    <text evidence="1">Belongs to the SIMIBI class G3E GTPase family. HypB/HupM subfamily.</text>
</comment>
<sequence length="375" mass="41711">MCTTCGCGEGERRIEGDEQAHSHHHPHTHDHHHEHDHHPEHDHHHEHDDISAAPGVIIHHHHYYYHHGDVHHHYHGAARPQAAGHAHDHHDHQHHDHEQHDHAEHHHTHKHAQPEARFQPVEREQHLHYGQGAAGTHAPGLGQQRLLQIEMDVLSKNNQLAVHNREHFDASQILALNLVSSPGSGKTTLLTSTLHLLRERVPCAVIEGDQQTTNDAERIRATGVPAIQVNTGKGCHLDAQMVHDAMHRLQLPAHSLLFIENVGNLVCPAGFDLGERHKVAVLSVTEGEDKPLKYPHMFAAASLMIINKTDLLPYLDFDLEACVANARRVNPHIEVIALSARTGEGIEAWLAWLEAQSLGAELAQAPSQPSLLSGA</sequence>
<keyword evidence="6" id="KW-0862">Zinc</keyword>
<dbReference type="GO" id="GO:0016151">
    <property type="term" value="F:nickel cation binding"/>
    <property type="evidence" value="ECO:0007669"/>
    <property type="project" value="InterPro"/>
</dbReference>
<dbReference type="GO" id="GO:0051604">
    <property type="term" value="P:protein maturation"/>
    <property type="evidence" value="ECO:0007669"/>
    <property type="project" value="InterPro"/>
</dbReference>
<evidence type="ECO:0000256" key="3">
    <source>
        <dbReference type="ARBA" id="ARBA00022723"/>
    </source>
</evidence>
<gene>
    <name evidence="12" type="primary">hypB</name>
    <name evidence="12" type="ORF">D5077_19110</name>
    <name evidence="11" type="ORF">DF213_06180</name>
</gene>
<evidence type="ECO:0000256" key="8">
    <source>
        <dbReference type="ARBA" id="ARBA00035238"/>
    </source>
</evidence>
<dbReference type="SUPFAM" id="SSF52540">
    <property type="entry name" value="P-loop containing nucleoside triphosphate hydrolases"/>
    <property type="match status" value="1"/>
</dbReference>
<evidence type="ECO:0000256" key="2">
    <source>
        <dbReference type="ARBA" id="ARBA00022596"/>
    </source>
</evidence>
<protein>
    <recommendedName>
        <fullName evidence="8">Hydrogenase maturation factor HypB</fullName>
    </recommendedName>
</protein>
<dbReference type="InterPro" id="IPR003495">
    <property type="entry name" value="CobW/HypB/UreG_nucleotide-bd"/>
</dbReference>
<dbReference type="GeneID" id="49322797"/>
<dbReference type="Proteomes" id="UP000266633">
    <property type="component" value="Unassembled WGS sequence"/>
</dbReference>
<evidence type="ECO:0000313" key="13">
    <source>
        <dbReference type="Proteomes" id="UP000245055"/>
    </source>
</evidence>
<feature type="domain" description="CobW/HypB/UreG nucleotide-binding" evidence="10">
    <location>
        <begin position="177"/>
        <end position="336"/>
    </location>
</feature>
<feature type="compositionally biased region" description="Basic and acidic residues" evidence="9">
    <location>
        <begin position="85"/>
        <end position="104"/>
    </location>
</feature>
<keyword evidence="4" id="KW-0547">Nucleotide-binding</keyword>
<keyword evidence="3" id="KW-0479">Metal-binding</keyword>
<feature type="region of interest" description="Disordered" evidence="9">
    <location>
        <begin position="17"/>
        <end position="47"/>
    </location>
</feature>
<dbReference type="InterPro" id="IPR004392">
    <property type="entry name" value="Hyd_mat_HypB"/>
</dbReference>
<dbReference type="AlphaFoldDB" id="A0AAP6S2D3"/>
<evidence type="ECO:0000313" key="11">
    <source>
        <dbReference type="EMBL" id="PWD74342.1"/>
    </source>
</evidence>
<evidence type="ECO:0000313" key="12">
    <source>
        <dbReference type="EMBL" id="RJL67560.1"/>
    </source>
</evidence>
<dbReference type="EMBL" id="QZDO01000072">
    <property type="protein sequence ID" value="RJL67560.1"/>
    <property type="molecule type" value="Genomic_DNA"/>
</dbReference>
<keyword evidence="7" id="KW-0342">GTP-binding</keyword>